<evidence type="ECO:0000256" key="2">
    <source>
        <dbReference type="ARBA" id="ARBA00006840"/>
    </source>
</evidence>
<feature type="coiled-coil region" evidence="6">
    <location>
        <begin position="433"/>
        <end position="460"/>
    </location>
</feature>
<keyword evidence="6" id="KW-0175">Coiled coil</keyword>
<comment type="subcellular location">
    <subcellularLocation>
        <location evidence="1">Membrane</location>
        <topology evidence="1">Multi-pass membrane protein</topology>
    </subcellularLocation>
</comment>
<dbReference type="Proteomes" id="UP000014500">
    <property type="component" value="Unassembled WGS sequence"/>
</dbReference>
<dbReference type="EnsemblMetazoa" id="SMAR013571-RA">
    <property type="protein sequence ID" value="SMAR013571-PA"/>
    <property type="gene ID" value="SMAR013571"/>
</dbReference>
<organism evidence="8 9">
    <name type="scientific">Strigamia maritima</name>
    <name type="common">European centipede</name>
    <name type="synonym">Geophilus maritimus</name>
    <dbReference type="NCBI Taxonomy" id="126957"/>
    <lineage>
        <taxon>Eukaryota</taxon>
        <taxon>Metazoa</taxon>
        <taxon>Ecdysozoa</taxon>
        <taxon>Arthropoda</taxon>
        <taxon>Myriapoda</taxon>
        <taxon>Chilopoda</taxon>
        <taxon>Pleurostigmophora</taxon>
        <taxon>Geophilomorpha</taxon>
        <taxon>Linotaeniidae</taxon>
        <taxon>Strigamia</taxon>
    </lineage>
</organism>
<reference evidence="9" key="1">
    <citation type="submission" date="2011-05" db="EMBL/GenBank/DDBJ databases">
        <authorList>
            <person name="Richards S.R."/>
            <person name="Qu J."/>
            <person name="Jiang H."/>
            <person name="Jhangiani S.N."/>
            <person name="Agravi P."/>
            <person name="Goodspeed R."/>
            <person name="Gross S."/>
            <person name="Mandapat C."/>
            <person name="Jackson L."/>
            <person name="Mathew T."/>
            <person name="Pu L."/>
            <person name="Thornton R."/>
            <person name="Saada N."/>
            <person name="Wilczek-Boney K.B."/>
            <person name="Lee S."/>
            <person name="Kovar C."/>
            <person name="Wu Y."/>
            <person name="Scherer S.E."/>
            <person name="Worley K.C."/>
            <person name="Muzny D.M."/>
            <person name="Gibbs R."/>
        </authorList>
    </citation>
    <scope>NUCLEOTIDE SEQUENCE</scope>
    <source>
        <strain evidence="9">Brora</strain>
    </source>
</reference>
<feature type="transmembrane region" description="Helical" evidence="7">
    <location>
        <begin position="66"/>
        <end position="83"/>
    </location>
</feature>
<name>T1JI90_STRMM</name>
<dbReference type="HOGENOM" id="CLU_530615_0_0_1"/>
<evidence type="ECO:0000256" key="3">
    <source>
        <dbReference type="ARBA" id="ARBA00022692"/>
    </source>
</evidence>
<proteinExistence type="inferred from homology"/>
<dbReference type="AlphaFoldDB" id="T1JI90"/>
<feature type="coiled-coil region" evidence="6">
    <location>
        <begin position="342"/>
        <end position="369"/>
    </location>
</feature>
<dbReference type="PhylomeDB" id="T1JI90"/>
<keyword evidence="4 7" id="KW-1133">Transmembrane helix</keyword>
<keyword evidence="5 7" id="KW-0472">Membrane</keyword>
<dbReference type="EMBL" id="JH432008">
    <property type="status" value="NOT_ANNOTATED_CDS"/>
    <property type="molecule type" value="Genomic_DNA"/>
</dbReference>
<feature type="transmembrane region" description="Helical" evidence="7">
    <location>
        <begin position="116"/>
        <end position="140"/>
    </location>
</feature>
<dbReference type="PANTHER" id="PTHR19282">
    <property type="entry name" value="TETRASPANIN"/>
    <property type="match status" value="1"/>
</dbReference>
<dbReference type="PANTHER" id="PTHR19282:SF552">
    <property type="entry name" value="TETRASPANIN"/>
    <property type="match status" value="1"/>
</dbReference>
<evidence type="ECO:0000313" key="8">
    <source>
        <dbReference type="EnsemblMetazoa" id="SMAR013571-PA"/>
    </source>
</evidence>
<dbReference type="Pfam" id="PF00335">
    <property type="entry name" value="Tetraspanin"/>
    <property type="match status" value="1"/>
</dbReference>
<protein>
    <submittedName>
        <fullName evidence="8">Uncharacterized protein</fullName>
    </submittedName>
</protein>
<evidence type="ECO:0000313" key="9">
    <source>
        <dbReference type="Proteomes" id="UP000014500"/>
    </source>
</evidence>
<evidence type="ECO:0000256" key="4">
    <source>
        <dbReference type="ARBA" id="ARBA00022989"/>
    </source>
</evidence>
<evidence type="ECO:0000256" key="5">
    <source>
        <dbReference type="ARBA" id="ARBA00023136"/>
    </source>
</evidence>
<evidence type="ECO:0000256" key="6">
    <source>
        <dbReference type="SAM" id="Coils"/>
    </source>
</evidence>
<dbReference type="InterPro" id="IPR018499">
    <property type="entry name" value="Tetraspanin/Peripherin"/>
</dbReference>
<dbReference type="CDD" id="cd03156">
    <property type="entry name" value="uroplakin_I_like_LEL"/>
    <property type="match status" value="1"/>
</dbReference>
<dbReference type="PROSITE" id="PS00421">
    <property type="entry name" value="TM4_1"/>
    <property type="match status" value="1"/>
</dbReference>
<sequence length="514" mass="58197">YLLVSSEKNIFRSQAEVIVLEVYSSENYSKKILSNDLSKTLFYIAKMPLGCGLTVCKWILGFFNLLIFICGAAVLGTGIWLAIDKKSMLTILKATEALSEDPTVQNFNAPSVLEQAAYILIGAGAIIFLLGFLGCCGAFQESKCMLSTYAVFLTIFLGVEIGAGVYAGTAKAKFEKNLRSLLVLSLKSYKAEKDALTMAWDYAFSEFECCGVNDYRDMESAPWYKNRSIVYDQKFPQSCCEMENKAKFEATNPNCPFLTSLKDKKKANTGCYDAIKKWGEEHMTLILGIAVGLGSIQILADQCSNLPRIKFHKFHLFSNRMKKNKYFFINEPIISGPEFRLIEKTNHELELKTNENIELRKHISDLEQTKPLKNKCLPDSTALRSSRSSSKTSYNGNYEMVAQISQHLDIETLIKKTDAETDLIKCDSSLSTIEVAKIRINELETQIQTMQDQQNEQEQKHHHTYLQMYKKGQEAAKFQHADEVLEFAHQAPNRVSVPELLKQLHLTEQELNQM</sequence>
<dbReference type="STRING" id="126957.T1JI90"/>
<dbReference type="InterPro" id="IPR018503">
    <property type="entry name" value="Tetraspanin_CS"/>
</dbReference>
<evidence type="ECO:0000256" key="7">
    <source>
        <dbReference type="SAM" id="Phobius"/>
    </source>
</evidence>
<accession>T1JI90</accession>
<feature type="transmembrane region" description="Helical" evidence="7">
    <location>
        <begin position="146"/>
        <end position="169"/>
    </location>
</feature>
<reference evidence="8" key="2">
    <citation type="submission" date="2015-02" db="UniProtKB">
        <authorList>
            <consortium name="EnsemblMetazoa"/>
        </authorList>
    </citation>
    <scope>IDENTIFICATION</scope>
</reference>
<dbReference type="PRINTS" id="PR00259">
    <property type="entry name" value="TMFOUR"/>
</dbReference>
<keyword evidence="3 7" id="KW-0812">Transmembrane</keyword>
<dbReference type="GO" id="GO:0005886">
    <property type="term" value="C:plasma membrane"/>
    <property type="evidence" value="ECO:0007669"/>
    <property type="project" value="TreeGrafter"/>
</dbReference>
<dbReference type="SUPFAM" id="SSF48652">
    <property type="entry name" value="Tetraspanin"/>
    <property type="match status" value="1"/>
</dbReference>
<comment type="similarity">
    <text evidence="2">Belongs to the tetraspanin (TM4SF) family.</text>
</comment>
<dbReference type="InterPro" id="IPR008952">
    <property type="entry name" value="Tetraspanin_EC2_sf"/>
</dbReference>
<dbReference type="eggNOG" id="KOG3882">
    <property type="taxonomic scope" value="Eukaryota"/>
</dbReference>
<evidence type="ECO:0000256" key="1">
    <source>
        <dbReference type="ARBA" id="ARBA00004141"/>
    </source>
</evidence>
<keyword evidence="9" id="KW-1185">Reference proteome</keyword>
<dbReference type="Gene3D" id="1.10.1450.10">
    <property type="entry name" value="Tetraspanin"/>
    <property type="match status" value="1"/>
</dbReference>